<feature type="region of interest" description="Disordered" evidence="1">
    <location>
        <begin position="1"/>
        <end position="74"/>
    </location>
</feature>
<dbReference type="RefSeq" id="XP_033395901.1">
    <property type="nucleotide sequence ID" value="XM_033540754.1"/>
</dbReference>
<evidence type="ECO:0000256" key="1">
    <source>
        <dbReference type="SAM" id="MobiDB-lite"/>
    </source>
</evidence>
<dbReference type="EMBL" id="ML995490">
    <property type="protein sequence ID" value="KAF2140188.1"/>
    <property type="molecule type" value="Genomic_DNA"/>
</dbReference>
<feature type="compositionally biased region" description="Low complexity" evidence="1">
    <location>
        <begin position="47"/>
        <end position="60"/>
    </location>
</feature>
<protein>
    <submittedName>
        <fullName evidence="2">Uncharacterized protein</fullName>
    </submittedName>
</protein>
<feature type="compositionally biased region" description="Pro residues" evidence="1">
    <location>
        <begin position="61"/>
        <end position="72"/>
    </location>
</feature>
<evidence type="ECO:0000313" key="3">
    <source>
        <dbReference type="Proteomes" id="UP000799438"/>
    </source>
</evidence>
<gene>
    <name evidence="2" type="ORF">K452DRAFT_288954</name>
</gene>
<dbReference type="GeneID" id="54298250"/>
<reference evidence="2" key="1">
    <citation type="journal article" date="2020" name="Stud. Mycol.">
        <title>101 Dothideomycetes genomes: a test case for predicting lifestyles and emergence of pathogens.</title>
        <authorList>
            <person name="Haridas S."/>
            <person name="Albert R."/>
            <person name="Binder M."/>
            <person name="Bloem J."/>
            <person name="Labutti K."/>
            <person name="Salamov A."/>
            <person name="Andreopoulos B."/>
            <person name="Baker S."/>
            <person name="Barry K."/>
            <person name="Bills G."/>
            <person name="Bluhm B."/>
            <person name="Cannon C."/>
            <person name="Castanera R."/>
            <person name="Culley D."/>
            <person name="Daum C."/>
            <person name="Ezra D."/>
            <person name="Gonzalez J."/>
            <person name="Henrissat B."/>
            <person name="Kuo A."/>
            <person name="Liang C."/>
            <person name="Lipzen A."/>
            <person name="Lutzoni F."/>
            <person name="Magnuson J."/>
            <person name="Mondo S."/>
            <person name="Nolan M."/>
            <person name="Ohm R."/>
            <person name="Pangilinan J."/>
            <person name="Park H.-J."/>
            <person name="Ramirez L."/>
            <person name="Alfaro M."/>
            <person name="Sun H."/>
            <person name="Tritt A."/>
            <person name="Yoshinaga Y."/>
            <person name="Zwiers L.-H."/>
            <person name="Turgeon B."/>
            <person name="Goodwin S."/>
            <person name="Spatafora J."/>
            <person name="Crous P."/>
            <person name="Grigoriev I."/>
        </authorList>
    </citation>
    <scope>NUCLEOTIDE SEQUENCE</scope>
    <source>
        <strain evidence="2">CBS 121167</strain>
    </source>
</reference>
<accession>A0A6A6B9E7</accession>
<proteinExistence type="predicted"/>
<organism evidence="2 3">
    <name type="scientific">Aplosporella prunicola CBS 121167</name>
    <dbReference type="NCBI Taxonomy" id="1176127"/>
    <lineage>
        <taxon>Eukaryota</taxon>
        <taxon>Fungi</taxon>
        <taxon>Dikarya</taxon>
        <taxon>Ascomycota</taxon>
        <taxon>Pezizomycotina</taxon>
        <taxon>Dothideomycetes</taxon>
        <taxon>Dothideomycetes incertae sedis</taxon>
        <taxon>Botryosphaeriales</taxon>
        <taxon>Aplosporellaceae</taxon>
        <taxon>Aplosporella</taxon>
    </lineage>
</organism>
<feature type="compositionally biased region" description="Pro residues" evidence="1">
    <location>
        <begin position="36"/>
        <end position="46"/>
    </location>
</feature>
<keyword evidence="3" id="KW-1185">Reference proteome</keyword>
<sequence>MPHHPNAQHQPSPPKTKQSKQAIPPRTPLPTHNALPPDPGPPPPSQRPSLPAATPSFTLPPRTPFLLPPSPLAAPSALSCSCGRTAPRCCRGALDDAPCCCLRGVVREEGAVHGRLWCAVVALKC</sequence>
<name>A0A6A6B9E7_9PEZI</name>
<evidence type="ECO:0000313" key="2">
    <source>
        <dbReference type="EMBL" id="KAF2140188.1"/>
    </source>
</evidence>
<feature type="compositionally biased region" description="Polar residues" evidence="1">
    <location>
        <begin position="7"/>
        <end position="21"/>
    </location>
</feature>
<dbReference type="Proteomes" id="UP000799438">
    <property type="component" value="Unassembled WGS sequence"/>
</dbReference>
<dbReference type="AlphaFoldDB" id="A0A6A6B9E7"/>